<keyword evidence="2" id="KW-1185">Reference proteome</keyword>
<dbReference type="Proteomes" id="UP000324091">
    <property type="component" value="Chromosome 15"/>
</dbReference>
<evidence type="ECO:0000313" key="2">
    <source>
        <dbReference type="Proteomes" id="UP000324091"/>
    </source>
</evidence>
<dbReference type="AlphaFoldDB" id="A0A5C6P1B1"/>
<protein>
    <submittedName>
        <fullName evidence="1">Uncharacterized protein</fullName>
    </submittedName>
</protein>
<sequence>ALVSAPMMADSCSCRTLLLSAAMSRTTTTTRTDTDQGRVLTSLTDRDVRDSGVLRRWRWLGSAPLRWVVVVVRLRPLCWWRWLGSAPLRWVVVLGSAPSAGWRWLGSAPLRWVVVVVVRLRPALLVVVG</sequence>
<name>A0A5C6P1B1_9TELE</name>
<comment type="caution">
    <text evidence="1">The sequence shown here is derived from an EMBL/GenBank/DDBJ whole genome shotgun (WGS) entry which is preliminary data.</text>
</comment>
<proteinExistence type="predicted"/>
<dbReference type="EMBL" id="RHFK02000007">
    <property type="protein sequence ID" value="TWW73095.1"/>
    <property type="molecule type" value="Genomic_DNA"/>
</dbReference>
<organism evidence="1 2">
    <name type="scientific">Takifugu flavidus</name>
    <name type="common">sansaifugu</name>
    <dbReference type="NCBI Taxonomy" id="433684"/>
    <lineage>
        <taxon>Eukaryota</taxon>
        <taxon>Metazoa</taxon>
        <taxon>Chordata</taxon>
        <taxon>Craniata</taxon>
        <taxon>Vertebrata</taxon>
        <taxon>Euteleostomi</taxon>
        <taxon>Actinopterygii</taxon>
        <taxon>Neopterygii</taxon>
        <taxon>Teleostei</taxon>
        <taxon>Neoteleostei</taxon>
        <taxon>Acanthomorphata</taxon>
        <taxon>Eupercaria</taxon>
        <taxon>Tetraodontiformes</taxon>
        <taxon>Tetradontoidea</taxon>
        <taxon>Tetraodontidae</taxon>
        <taxon>Takifugu</taxon>
    </lineage>
</organism>
<reference evidence="1 2" key="1">
    <citation type="submission" date="2019-04" db="EMBL/GenBank/DDBJ databases">
        <title>Chromosome genome assembly for Takifugu flavidus.</title>
        <authorList>
            <person name="Xiao S."/>
        </authorList>
    </citation>
    <scope>NUCLEOTIDE SEQUENCE [LARGE SCALE GENOMIC DNA]</scope>
    <source>
        <strain evidence="1">HTHZ2018</strain>
        <tissue evidence="1">Muscle</tissue>
    </source>
</reference>
<accession>A0A5C6P1B1</accession>
<evidence type="ECO:0000313" key="1">
    <source>
        <dbReference type="EMBL" id="TWW73095.1"/>
    </source>
</evidence>
<gene>
    <name evidence="1" type="ORF">D4764_15G0004890</name>
</gene>
<feature type="non-terminal residue" evidence="1">
    <location>
        <position position="1"/>
    </location>
</feature>